<dbReference type="RefSeq" id="WP_064090699.1">
    <property type="nucleotide sequence ID" value="NZ_LXSQ01000030.1"/>
</dbReference>
<proteinExistence type="predicted"/>
<protein>
    <submittedName>
        <fullName evidence="1">Uncharacterized protein</fullName>
    </submittedName>
</protein>
<reference evidence="2" key="1">
    <citation type="submission" date="2016-05" db="EMBL/GenBank/DDBJ databases">
        <title>Draft genome of Corynebacterium afermentans subsp. afermentans LCDC 88199T.</title>
        <authorList>
            <person name="Bernier A.-M."/>
            <person name="Bernard K."/>
        </authorList>
    </citation>
    <scope>NUCLEOTIDE SEQUENCE [LARGE SCALE GENOMIC DNA]</scope>
    <source>
        <strain evidence="2">NML130454</strain>
    </source>
</reference>
<name>A0A1B6VT37_9NEIS</name>
<sequence length="186" mass="22116">MINDSYIKNKLFEHYGPVYYFQPNNKELADEEWIKLVSELSEFIYDNYQEPETVFADCNFHFEPVMMSAYLRIAKGLEDNLYLLQSEKVRAFLIEQLKDKKWLSGHANFLRPLIMMNDRKLINDIAKDMPHLWETHFVNTFLMEAVAKMKIPGFRKEMEQFLNSGAKILVRKAETYLKNEGKYKPV</sequence>
<dbReference type="EMBL" id="LXSQ01000030">
    <property type="protein sequence ID" value="OAM36416.1"/>
    <property type="molecule type" value="Genomic_DNA"/>
</dbReference>
<dbReference type="OrthoDB" id="9869036at2"/>
<comment type="caution">
    <text evidence="1">The sequence shown here is derived from an EMBL/GenBank/DDBJ whole genome shotgun (WGS) entry which is preliminary data.</text>
</comment>
<dbReference type="Proteomes" id="UP000077726">
    <property type="component" value="Unassembled WGS sequence"/>
</dbReference>
<evidence type="ECO:0000313" key="1">
    <source>
        <dbReference type="EMBL" id="OAM36416.1"/>
    </source>
</evidence>
<dbReference type="AlphaFoldDB" id="A0A1B6VT37"/>
<organism evidence="1 2">
    <name type="scientific">Eikenella halliae</name>
    <dbReference type="NCBI Taxonomy" id="1795832"/>
    <lineage>
        <taxon>Bacteria</taxon>
        <taxon>Pseudomonadati</taxon>
        <taxon>Pseudomonadota</taxon>
        <taxon>Betaproteobacteria</taxon>
        <taxon>Neisseriales</taxon>
        <taxon>Neisseriaceae</taxon>
        <taxon>Eikenella</taxon>
    </lineage>
</organism>
<evidence type="ECO:0000313" key="2">
    <source>
        <dbReference type="Proteomes" id="UP000077726"/>
    </source>
</evidence>
<keyword evidence="2" id="KW-1185">Reference proteome</keyword>
<accession>A0A1B6VT37</accession>
<gene>
    <name evidence="1" type="ORF">A7Q00_11660</name>
</gene>